<reference evidence="1 2" key="2">
    <citation type="submission" date="2018-11" db="EMBL/GenBank/DDBJ databases">
        <authorList>
            <consortium name="Pathogen Informatics"/>
        </authorList>
    </citation>
    <scope>NUCLEOTIDE SEQUENCE [LARGE SCALE GENOMIC DNA]</scope>
</reference>
<evidence type="ECO:0000313" key="1">
    <source>
        <dbReference type="EMBL" id="VDL59190.1"/>
    </source>
</evidence>
<dbReference type="EMBL" id="UYSG01010884">
    <property type="protein sequence ID" value="VDL59190.1"/>
    <property type="molecule type" value="Genomic_DNA"/>
</dbReference>
<gene>
    <name evidence="1" type="ORF">HDID_LOCUS6872</name>
</gene>
<sequence>MVNLNRNGCYADYDPVTHKVTHYEVVLLDPHIMTIQRIPARSIQKYVSGELISEDLRLLAKKPQIREITEVEESTLMKTLSAEVSKSTSEGSPSFLNPPSVETLHLAASNRKELNLDNTCYVESTNQLLPPKSLSVSSDSRFFNVSPSQETVIEGPSNAALLSNYSLNEINVKDYSYTIVDLNLLQENFLENSNRLDYAESREQNTAENVAQRFQNSTSNSMLNFLEQSIRSCLNERVYLIKKVSDILINLPFHLQLKPA</sequence>
<dbReference type="WBParaSite" id="HDID_0000687401-mRNA-1">
    <property type="protein sequence ID" value="HDID_0000687401-mRNA-1"/>
    <property type="gene ID" value="HDID_0000687401"/>
</dbReference>
<dbReference type="AlphaFoldDB" id="A0A0R3SPI1"/>
<evidence type="ECO:0000313" key="2">
    <source>
        <dbReference type="Proteomes" id="UP000274504"/>
    </source>
</evidence>
<dbReference type="Proteomes" id="UP000274504">
    <property type="component" value="Unassembled WGS sequence"/>
</dbReference>
<protein>
    <submittedName>
        <fullName evidence="3">CDT1 domain-containing protein</fullName>
    </submittedName>
</protein>
<reference evidence="3" key="1">
    <citation type="submission" date="2017-02" db="UniProtKB">
        <authorList>
            <consortium name="WormBaseParasite"/>
        </authorList>
    </citation>
    <scope>IDENTIFICATION</scope>
</reference>
<organism evidence="3">
    <name type="scientific">Hymenolepis diminuta</name>
    <name type="common">Rat tapeworm</name>
    <dbReference type="NCBI Taxonomy" id="6216"/>
    <lineage>
        <taxon>Eukaryota</taxon>
        <taxon>Metazoa</taxon>
        <taxon>Spiralia</taxon>
        <taxon>Lophotrochozoa</taxon>
        <taxon>Platyhelminthes</taxon>
        <taxon>Cestoda</taxon>
        <taxon>Eucestoda</taxon>
        <taxon>Cyclophyllidea</taxon>
        <taxon>Hymenolepididae</taxon>
        <taxon>Hymenolepis</taxon>
    </lineage>
</organism>
<name>A0A0R3SPI1_HYMDI</name>
<dbReference type="OrthoDB" id="5964980at2759"/>
<proteinExistence type="predicted"/>
<evidence type="ECO:0000313" key="3">
    <source>
        <dbReference type="WBParaSite" id="HDID_0000687401-mRNA-1"/>
    </source>
</evidence>
<accession>A0A0R3SPI1</accession>